<dbReference type="GO" id="GO:0003735">
    <property type="term" value="F:structural constituent of ribosome"/>
    <property type="evidence" value="ECO:0007669"/>
    <property type="project" value="UniProtKB-UniRule"/>
</dbReference>
<dbReference type="PIRSF" id="PIRSF002162">
    <property type="entry name" value="Ribosomal_L6"/>
    <property type="match status" value="1"/>
</dbReference>
<dbReference type="Gene3D" id="3.90.930.12">
    <property type="entry name" value="Ribosomal protein L6, alpha-beta domain"/>
    <property type="match status" value="2"/>
</dbReference>
<sequence length="179" mass="19328">MSRIGKQQISIPESVMVSVVGGVLTVKGPLGELARPVHSLVSVSVADGIAKVTPERKNNKLAHSLWGTYASHLLNMIEGVTKGFQKKLIIEGVGFRAEMSGDNIKFSLGFSHPINVSIPKELKVTIEKNVLTIAGIDKEAVGLFASQVVSLKRPEPYKGKGIRYEGQVVRRKQGKKTVG</sequence>
<evidence type="ECO:0000256" key="6">
    <source>
        <dbReference type="RuleBase" id="RU003870"/>
    </source>
</evidence>
<dbReference type="GO" id="GO:0019843">
    <property type="term" value="F:rRNA binding"/>
    <property type="evidence" value="ECO:0007669"/>
    <property type="project" value="UniProtKB-UniRule"/>
</dbReference>
<protein>
    <recommendedName>
        <fullName evidence="3 4">50S ribosomal protein L6</fullName>
    </recommendedName>
</protein>
<evidence type="ECO:0000313" key="8">
    <source>
        <dbReference type="EMBL" id="PIR45175.1"/>
    </source>
</evidence>
<accession>A0A2H0RHC5</accession>
<evidence type="ECO:0000256" key="1">
    <source>
        <dbReference type="ARBA" id="ARBA00022980"/>
    </source>
</evidence>
<keyword evidence="2 5" id="KW-0687">Ribonucleoprotein</keyword>
<dbReference type="EMBL" id="PCYI01000004">
    <property type="protein sequence ID" value="PIR45175.1"/>
    <property type="molecule type" value="Genomic_DNA"/>
</dbReference>
<evidence type="ECO:0000259" key="7">
    <source>
        <dbReference type="Pfam" id="PF00347"/>
    </source>
</evidence>
<dbReference type="AlphaFoldDB" id="A0A2H0RHC5"/>
<evidence type="ECO:0000256" key="5">
    <source>
        <dbReference type="RuleBase" id="RU003869"/>
    </source>
</evidence>
<keyword evidence="1 5" id="KW-0689">Ribosomal protein</keyword>
<comment type="caution">
    <text evidence="8">The sequence shown here is derived from an EMBL/GenBank/DDBJ whole genome shotgun (WGS) entry which is preliminary data.</text>
</comment>
<evidence type="ECO:0000313" key="9">
    <source>
        <dbReference type="Proteomes" id="UP000228767"/>
    </source>
</evidence>
<dbReference type="PANTHER" id="PTHR11655">
    <property type="entry name" value="60S/50S RIBOSOMAL PROTEIN L6/L9"/>
    <property type="match status" value="1"/>
</dbReference>
<dbReference type="InterPro" id="IPR019906">
    <property type="entry name" value="Ribosomal_uL6_bac-type"/>
</dbReference>
<evidence type="ECO:0000256" key="3">
    <source>
        <dbReference type="ARBA" id="ARBA00035454"/>
    </source>
</evidence>
<gene>
    <name evidence="8" type="primary">rplF</name>
    <name evidence="8" type="ORF">COV10_00670</name>
</gene>
<reference evidence="8 9" key="1">
    <citation type="submission" date="2017-09" db="EMBL/GenBank/DDBJ databases">
        <title>Depth-based differentiation of microbial function through sediment-hosted aquifers and enrichment of novel symbionts in the deep terrestrial subsurface.</title>
        <authorList>
            <person name="Probst A.J."/>
            <person name="Ladd B."/>
            <person name="Jarett J.K."/>
            <person name="Geller-Mcgrath D.E."/>
            <person name="Sieber C.M."/>
            <person name="Emerson J.B."/>
            <person name="Anantharaman K."/>
            <person name="Thomas B.C."/>
            <person name="Malmstrom R."/>
            <person name="Stieglmeier M."/>
            <person name="Klingl A."/>
            <person name="Woyke T."/>
            <person name="Ryan C.M."/>
            <person name="Banfield J.F."/>
        </authorList>
    </citation>
    <scope>NUCLEOTIDE SEQUENCE [LARGE SCALE GENOMIC DNA]</scope>
    <source>
        <strain evidence="8">CG10_big_fil_rev_8_21_14_0_10_51_16</strain>
    </source>
</reference>
<comment type="similarity">
    <text evidence="5">Belongs to the universal ribosomal protein uL6 family.</text>
</comment>
<feature type="domain" description="Large ribosomal subunit protein uL6 alpha-beta" evidence="7">
    <location>
        <begin position="11"/>
        <end position="83"/>
    </location>
</feature>
<dbReference type="InterPro" id="IPR036789">
    <property type="entry name" value="Ribosomal_uL6-like_a/b-dom_sf"/>
</dbReference>
<feature type="domain" description="Large ribosomal subunit protein uL6 alpha-beta" evidence="7">
    <location>
        <begin position="92"/>
        <end position="164"/>
    </location>
</feature>
<dbReference type="GO" id="GO:0002181">
    <property type="term" value="P:cytoplasmic translation"/>
    <property type="evidence" value="ECO:0007669"/>
    <property type="project" value="TreeGrafter"/>
</dbReference>
<dbReference type="InterPro" id="IPR020040">
    <property type="entry name" value="Ribosomal_uL6_a/b-dom"/>
</dbReference>
<dbReference type="PRINTS" id="PR00059">
    <property type="entry name" value="RIBOSOMALL6"/>
</dbReference>
<proteinExistence type="inferred from homology"/>
<keyword evidence="6" id="KW-0694">RNA-binding</keyword>
<name>A0A2H0RHC5_9BACT</name>
<dbReference type="InterPro" id="IPR000702">
    <property type="entry name" value="Ribosomal_uL6-like"/>
</dbReference>
<dbReference type="InterPro" id="IPR002358">
    <property type="entry name" value="Ribosomal_uL6_CS"/>
</dbReference>
<dbReference type="PROSITE" id="PS00525">
    <property type="entry name" value="RIBOSOMAL_L6_1"/>
    <property type="match status" value="1"/>
</dbReference>
<organism evidence="8 9">
    <name type="scientific">Candidatus Vogelbacteria bacterium CG10_big_fil_rev_8_21_14_0_10_51_16</name>
    <dbReference type="NCBI Taxonomy" id="1975045"/>
    <lineage>
        <taxon>Bacteria</taxon>
        <taxon>Candidatus Vogeliibacteriota</taxon>
    </lineage>
</organism>
<comment type="function">
    <text evidence="6">This protein binds to the 23S rRNA, and is important in its secondary structure. It is located near the subunit interface in the base of the L7/L12 stalk, and near the tRNA binding site of the peptidyltransferase center.</text>
</comment>
<dbReference type="GO" id="GO:0022625">
    <property type="term" value="C:cytosolic large ribosomal subunit"/>
    <property type="evidence" value="ECO:0007669"/>
    <property type="project" value="UniProtKB-UniRule"/>
</dbReference>
<dbReference type="NCBIfam" id="TIGR03654">
    <property type="entry name" value="L6_bact"/>
    <property type="match status" value="1"/>
</dbReference>
<evidence type="ECO:0000256" key="2">
    <source>
        <dbReference type="ARBA" id="ARBA00023274"/>
    </source>
</evidence>
<dbReference type="PANTHER" id="PTHR11655:SF14">
    <property type="entry name" value="LARGE RIBOSOMAL SUBUNIT PROTEIN UL6M"/>
    <property type="match status" value="1"/>
</dbReference>
<dbReference type="Proteomes" id="UP000228767">
    <property type="component" value="Unassembled WGS sequence"/>
</dbReference>
<keyword evidence="6" id="KW-0699">rRNA-binding</keyword>
<dbReference type="Pfam" id="PF00347">
    <property type="entry name" value="Ribosomal_L6"/>
    <property type="match status" value="2"/>
</dbReference>
<evidence type="ECO:0000256" key="4">
    <source>
        <dbReference type="NCBIfam" id="TIGR03654"/>
    </source>
</evidence>
<dbReference type="SUPFAM" id="SSF56053">
    <property type="entry name" value="Ribosomal protein L6"/>
    <property type="match status" value="2"/>
</dbReference>